<dbReference type="EMBL" id="JAVEPI010000004">
    <property type="protein sequence ID" value="KAK1442481.1"/>
    <property type="molecule type" value="Genomic_DNA"/>
</dbReference>
<gene>
    <name evidence="2" type="ORF">BgAZ_405110</name>
</gene>
<evidence type="ECO:0000313" key="3">
    <source>
        <dbReference type="Proteomes" id="UP001230268"/>
    </source>
</evidence>
<organism evidence="2 3">
    <name type="scientific">Babesia gibsoni</name>
    <dbReference type="NCBI Taxonomy" id="33632"/>
    <lineage>
        <taxon>Eukaryota</taxon>
        <taxon>Sar</taxon>
        <taxon>Alveolata</taxon>
        <taxon>Apicomplexa</taxon>
        <taxon>Aconoidasida</taxon>
        <taxon>Piroplasmida</taxon>
        <taxon>Babesiidae</taxon>
        <taxon>Babesia</taxon>
    </lineage>
</organism>
<dbReference type="Proteomes" id="UP001230268">
    <property type="component" value="Unassembled WGS sequence"/>
</dbReference>
<proteinExistence type="predicted"/>
<comment type="caution">
    <text evidence="2">The sequence shown here is derived from an EMBL/GenBank/DDBJ whole genome shotgun (WGS) entry which is preliminary data.</text>
</comment>
<sequence length="1220" mass="135308">MVAYGVPVIHQSLATAPLDIKEAIDWLIRIGGKDLGKKGTDKTRELLKVAECCFQQECNALVPVTAIDGMKQALPLLANELATFIGYDRSGRGLKAISGFGVGRRSSLAILQDVSIGDFLLCCKDEGACTSQCKCCQNGNVDGGAKCNPNNCPIKKVLECSITLIGMCGEKGESPPNGSSLDCNLCCILSFLTICFKENETLDHSSITCKRCNNGNQLHKNCHRQGGNKDSNTCVCSHTNVSSKVACRINCLIQLATTLNTSYINKDVHMCNVCRNCKACGETCQPCQQCRTALQGKGQHCEKCRGGECCAVGDKRNQQCQAECQNCQTCSVVRNSKRLWFDLSRLLDCCAKCGQCNKLETAEHIADCQECKNCKGDSCDVGCRNRKKFGNLLLELLHFMAYNLADLAYSLPGRIRAIKEGCCRSVRQSWKCSCTETCCVDQQSGSPCVCNNKCSEKLELLLRPALSGYVSAYDYNSATWEALCKKEKQENTCSDECNAECQCYSATCPEEGCCAHCPKRKCAKILCMTMPAIYRFFDYINHQINSELQNTQGTTDSKWASALIDGDMHLGELFRTCGFQSNRLKPRMGCDLMLADHKGTKASCQLRDHKPGNLKKLLEPLERCNAIICDALHVSSVLSAMTLQCRKPETVREKLLWLCGLPYSDVYEDLQKAFVASMPNGSSSQHLMELTLSLGVFPFHIFEDSSDSVWEYITQGFNVPTGKCNLDYNADPTRLLWDVYDALYDVTCALTFVSKQCSVSGISNGWEHCKFGGNLSVYEGKSNGRCDCQEERCKASCDHCTTVCESCRPGAKCVCCCPHCEHRPDSCICLMRFIASNATLGDHSSSFRNDRYGLMGYRKEFLREVQMTGAALYDTMSGFFTDDHALFSKLLESLLIARAGAPNNLSDFYALFLGLGTRLQKESKQNGGKHKALAAEFKSSMCDTYFGAHEGIMEPVIAAVRKFYKEDSGHTSNGSAITDTSLHITSDLMSLYGCYSGVGCVGYMYALSSGPYEQFSKGPDTMFAESAGLFIKWVFCGATSLYNSMRHLRAEVHMLECCSTPANCTCNTINSNICNCKECDCYCKLVGSHSSCGTIVKCSKVHPLLYRFGFTFHEPDMWSSQKRKCKDFSDALNRFVGPESMLCRLMEAIENFLWHIRMPFCIAFLTLWSTAFCFLMYVFIGYLDRLGMRSRWLIPKQLAHPLQLVTRTMLKPLPGNNLML</sequence>
<keyword evidence="1" id="KW-0472">Membrane</keyword>
<protein>
    <submittedName>
        <fullName evidence="2">Variant erythrocyte surface antigen</fullName>
    </submittedName>
</protein>
<accession>A0AAD8LPF4</accession>
<keyword evidence="1" id="KW-1133">Transmembrane helix</keyword>
<evidence type="ECO:0000256" key="1">
    <source>
        <dbReference type="SAM" id="Phobius"/>
    </source>
</evidence>
<reference evidence="2" key="1">
    <citation type="submission" date="2023-08" db="EMBL/GenBank/DDBJ databases">
        <title>Draft sequence of the Babesia gibsoni genome.</title>
        <authorList>
            <person name="Yamagishi J.Y."/>
            <person name="Xuan X.X."/>
        </authorList>
    </citation>
    <scope>NUCLEOTIDE SEQUENCE</scope>
    <source>
        <strain evidence="2">Azabu</strain>
    </source>
</reference>
<dbReference type="AlphaFoldDB" id="A0AAD8LPF4"/>
<name>A0AAD8LPF4_BABGI</name>
<feature type="transmembrane region" description="Helical" evidence="1">
    <location>
        <begin position="1162"/>
        <end position="1183"/>
    </location>
</feature>
<keyword evidence="3" id="KW-1185">Reference proteome</keyword>
<evidence type="ECO:0000313" key="2">
    <source>
        <dbReference type="EMBL" id="KAK1442481.1"/>
    </source>
</evidence>
<keyword evidence="1" id="KW-0812">Transmembrane</keyword>